<proteinExistence type="predicted"/>
<evidence type="ECO:0000259" key="3">
    <source>
        <dbReference type="PROSITE" id="PS50914"/>
    </source>
</evidence>
<organism evidence="5 6">
    <name type="scientific">Actinomadura chibensis</name>
    <dbReference type="NCBI Taxonomy" id="392828"/>
    <lineage>
        <taxon>Bacteria</taxon>
        <taxon>Bacillati</taxon>
        <taxon>Actinomycetota</taxon>
        <taxon>Actinomycetes</taxon>
        <taxon>Streptosporangiales</taxon>
        <taxon>Thermomonosporaceae</taxon>
        <taxon>Actinomadura</taxon>
    </lineage>
</organism>
<keyword evidence="6" id="KW-1185">Reference proteome</keyword>
<dbReference type="Pfam" id="PF00571">
    <property type="entry name" value="CBS"/>
    <property type="match status" value="2"/>
</dbReference>
<dbReference type="InterPro" id="IPR046342">
    <property type="entry name" value="CBS_dom_sf"/>
</dbReference>
<accession>A0A5D0NKN7</accession>
<keyword evidence="1" id="KW-0677">Repeat</keyword>
<evidence type="ECO:0000313" key="5">
    <source>
        <dbReference type="EMBL" id="TYB44869.1"/>
    </source>
</evidence>
<dbReference type="InterPro" id="IPR051462">
    <property type="entry name" value="CBS_domain-containing"/>
</dbReference>
<evidence type="ECO:0000313" key="6">
    <source>
        <dbReference type="Proteomes" id="UP000323380"/>
    </source>
</evidence>
<evidence type="ECO:0000259" key="4">
    <source>
        <dbReference type="PROSITE" id="PS51371"/>
    </source>
</evidence>
<dbReference type="PROSITE" id="PS50914">
    <property type="entry name" value="BON"/>
    <property type="match status" value="1"/>
</dbReference>
<dbReference type="EMBL" id="VSFG01000004">
    <property type="protein sequence ID" value="TYB44869.1"/>
    <property type="molecule type" value="Genomic_DNA"/>
</dbReference>
<protein>
    <submittedName>
        <fullName evidence="5">CBS domain-containing protein</fullName>
    </submittedName>
</protein>
<feature type="domain" description="BON" evidence="3">
    <location>
        <begin position="168"/>
        <end position="230"/>
    </location>
</feature>
<dbReference type="SUPFAM" id="SSF54631">
    <property type="entry name" value="CBS-domain pair"/>
    <property type="match status" value="1"/>
</dbReference>
<dbReference type="SMART" id="SM00116">
    <property type="entry name" value="CBS"/>
    <property type="match status" value="2"/>
</dbReference>
<dbReference type="CDD" id="cd04586">
    <property type="entry name" value="CBS_pair_BON_assoc"/>
    <property type="match status" value="1"/>
</dbReference>
<feature type="domain" description="CBS" evidence="4">
    <location>
        <begin position="39"/>
        <end position="97"/>
    </location>
</feature>
<evidence type="ECO:0000256" key="2">
    <source>
        <dbReference type="PROSITE-ProRule" id="PRU00703"/>
    </source>
</evidence>
<keyword evidence="2" id="KW-0129">CBS domain</keyword>
<feature type="domain" description="CBS" evidence="4">
    <location>
        <begin position="116"/>
        <end position="171"/>
    </location>
</feature>
<name>A0A5D0NKN7_9ACTN</name>
<gene>
    <name evidence="5" type="ORF">FXF69_22300</name>
</gene>
<sequence length="230" mass="25037">MMTLDVAIAGVEDQGCSGRVGERRPRRKETTPMLVREAMTSPVVTIPRTATVRQAIRVLHEHDITALPVVDDSGRLAGIVSEMDLLRGVFEHDPRAFARPLATSSSPAPRLVGDVMTHDVEIARPGTDVAELAETMMKTRIKSVPVLAGSDIVGIVSRRDLIAILARDDARIRDDVLAAIAEYGPDDVRWDVSVRDGIVELRGRADEPGQRIADVLARTVPGVTRVSIRE</sequence>
<dbReference type="PANTHER" id="PTHR48108:SF26">
    <property type="entry name" value="CBS DOMAIN-CONTAINING PROTEIN DDB_G0289609"/>
    <property type="match status" value="1"/>
</dbReference>
<dbReference type="Proteomes" id="UP000323380">
    <property type="component" value="Unassembled WGS sequence"/>
</dbReference>
<dbReference type="Gene3D" id="3.10.580.10">
    <property type="entry name" value="CBS-domain"/>
    <property type="match status" value="1"/>
</dbReference>
<reference evidence="5 6" key="1">
    <citation type="submission" date="2019-08" db="EMBL/GenBank/DDBJ databases">
        <title>Actinomadura sp. nov. CYP1-5 isolated from mountain soil.</title>
        <authorList>
            <person name="Songsumanus A."/>
            <person name="Kuncharoen N."/>
            <person name="Kudo T."/>
            <person name="Yuki M."/>
            <person name="Igarashi Y."/>
            <person name="Tanasupawat S."/>
        </authorList>
    </citation>
    <scope>NUCLEOTIDE SEQUENCE [LARGE SCALE GENOMIC DNA]</scope>
    <source>
        <strain evidence="5 6">JCM 14158</strain>
    </source>
</reference>
<comment type="caution">
    <text evidence="5">The sequence shown here is derived from an EMBL/GenBank/DDBJ whole genome shotgun (WGS) entry which is preliminary data.</text>
</comment>
<dbReference type="Gene3D" id="3.30.1340.30">
    <property type="match status" value="1"/>
</dbReference>
<dbReference type="InterPro" id="IPR007055">
    <property type="entry name" value="BON_dom"/>
</dbReference>
<dbReference type="PROSITE" id="PS51371">
    <property type="entry name" value="CBS"/>
    <property type="match status" value="2"/>
</dbReference>
<dbReference type="STRING" id="1220554.GCA_001552135_02889"/>
<dbReference type="Pfam" id="PF04972">
    <property type="entry name" value="BON"/>
    <property type="match status" value="1"/>
</dbReference>
<dbReference type="PANTHER" id="PTHR48108">
    <property type="entry name" value="CBS DOMAIN-CONTAINING PROTEIN CBSX2, CHLOROPLASTIC"/>
    <property type="match status" value="1"/>
</dbReference>
<dbReference type="InterPro" id="IPR000644">
    <property type="entry name" value="CBS_dom"/>
</dbReference>
<evidence type="ECO:0000256" key="1">
    <source>
        <dbReference type="ARBA" id="ARBA00022737"/>
    </source>
</evidence>
<dbReference type="AlphaFoldDB" id="A0A5D0NKN7"/>